<dbReference type="Pfam" id="PF01555">
    <property type="entry name" value="N6_N4_Mtase"/>
    <property type="match status" value="1"/>
</dbReference>
<comment type="caution">
    <text evidence="8">The sequence shown here is derived from an EMBL/GenBank/DDBJ whole genome shotgun (WGS) entry which is preliminary data.</text>
</comment>
<keyword evidence="5" id="KW-0949">S-adenosyl-L-methionine</keyword>
<evidence type="ECO:0000313" key="8">
    <source>
        <dbReference type="EMBL" id="ERG60167.1"/>
    </source>
</evidence>
<evidence type="ECO:0000313" key="9">
    <source>
        <dbReference type="Proteomes" id="UP000016534"/>
    </source>
</evidence>
<keyword evidence="3" id="KW-0489">Methyltransferase</keyword>
<name>A0ABP2XVH7_9GAMM</name>
<gene>
    <name evidence="8" type="ORF">PUND_13414</name>
</gene>
<dbReference type="PROSITE" id="PS00092">
    <property type="entry name" value="N6_MTASE"/>
    <property type="match status" value="1"/>
</dbReference>
<dbReference type="InterPro" id="IPR002295">
    <property type="entry name" value="N4/N6-MTase_EcoPI_Mod-like"/>
</dbReference>
<accession>A0ABP2XVH7</accession>
<evidence type="ECO:0000256" key="3">
    <source>
        <dbReference type="ARBA" id="ARBA00022603"/>
    </source>
</evidence>
<comment type="similarity">
    <text evidence="1">Belongs to the N(4)/N(6)-methyltransferase family.</text>
</comment>
<protein>
    <recommendedName>
        <fullName evidence="2">site-specific DNA-methyltransferase (adenine-specific)</fullName>
        <ecNumber evidence="2">2.1.1.72</ecNumber>
    </recommendedName>
</protein>
<dbReference type="InterPro" id="IPR029063">
    <property type="entry name" value="SAM-dependent_MTases_sf"/>
</dbReference>
<keyword evidence="4" id="KW-0808">Transferase</keyword>
<dbReference type="EC" id="2.1.1.72" evidence="2"/>
<dbReference type="PRINTS" id="PR00506">
    <property type="entry name" value="D21N6MTFRASE"/>
</dbReference>
<dbReference type="SUPFAM" id="SSF53335">
    <property type="entry name" value="S-adenosyl-L-methionine-dependent methyltransferases"/>
    <property type="match status" value="1"/>
</dbReference>
<evidence type="ECO:0000256" key="4">
    <source>
        <dbReference type="ARBA" id="ARBA00022679"/>
    </source>
</evidence>
<dbReference type="Proteomes" id="UP000016534">
    <property type="component" value="Unassembled WGS sequence"/>
</dbReference>
<reference evidence="8" key="2">
    <citation type="submission" date="2013-04" db="EMBL/GenBank/DDBJ databases">
        <title>Genome sequence of Pseudoalteromonas undina.</title>
        <authorList>
            <person name="Xie B.-B."/>
            <person name="Rong J.-C."/>
            <person name="Qin Q.-L."/>
            <person name="Shu Y.-L."/>
            <person name="Zhang Y.-Z."/>
        </authorList>
    </citation>
    <scope>NUCLEOTIDE SEQUENCE</scope>
    <source>
        <strain evidence="8">NCIMB 2128</strain>
    </source>
</reference>
<keyword evidence="9" id="KW-1185">Reference proteome</keyword>
<dbReference type="Gene3D" id="3.40.50.150">
    <property type="entry name" value="Vaccinia Virus protein VP39"/>
    <property type="match status" value="1"/>
</dbReference>
<evidence type="ECO:0000256" key="6">
    <source>
        <dbReference type="ARBA" id="ARBA00047942"/>
    </source>
</evidence>
<sequence length="404" mass="46346">MGYSNQFFKAINVEPSSSAEIKSAARATSISVAQLKYYNEKNIIPSGKDLESIGENLGITELELMINMGRINHAVLDAMQSNSNKIIEILQNDYNEVKNNLAIGTSKLVFETRLGKLFEGDCLKVMSQIESDSVDLVFADPPFNLSKLYPSKMDDNIKVENYLSWSEKWIAECIRILKPGGAFFTWNLPLWNSKLTGYLHTRLSFRHWIATDIKYSLPIKNKLYPSHYSLLYFIKGEKPNTFNSDRMPMQTCPKCYGEVKDYGGYKHKMNPKGVSLTDVWQDISPVRHAKYKKREGSNELSIKLLDRVIEMSTNEGDIVFDPFGGSGTTYAVAELKNRKWIGAELGPCDIIIDRLQQLDEEKEYFESIRSNINCLFPQKIKMEREKRGIWTYESEQKRKNDISD</sequence>
<proteinExistence type="inferred from homology"/>
<evidence type="ECO:0000256" key="2">
    <source>
        <dbReference type="ARBA" id="ARBA00011900"/>
    </source>
</evidence>
<evidence type="ECO:0000259" key="7">
    <source>
        <dbReference type="Pfam" id="PF01555"/>
    </source>
</evidence>
<dbReference type="InterPro" id="IPR002052">
    <property type="entry name" value="DNA_methylase_N6_adenine_CS"/>
</dbReference>
<evidence type="ECO:0000256" key="1">
    <source>
        <dbReference type="ARBA" id="ARBA00006594"/>
    </source>
</evidence>
<feature type="domain" description="DNA methylase N-4/N-6" evidence="7">
    <location>
        <begin position="134"/>
        <end position="346"/>
    </location>
</feature>
<organism evidence="8 9">
    <name type="scientific">Pseudoalteromonas undina</name>
    <dbReference type="NCBI Taxonomy" id="43660"/>
    <lineage>
        <taxon>Bacteria</taxon>
        <taxon>Pseudomonadati</taxon>
        <taxon>Pseudomonadota</taxon>
        <taxon>Gammaproteobacteria</taxon>
        <taxon>Alteromonadales</taxon>
        <taxon>Pseudoalteromonadaceae</taxon>
        <taxon>Pseudoalteromonas</taxon>
    </lineage>
</organism>
<comment type="catalytic activity">
    <reaction evidence="6">
        <text>a 2'-deoxyadenosine in DNA + S-adenosyl-L-methionine = an N(6)-methyl-2'-deoxyadenosine in DNA + S-adenosyl-L-homocysteine + H(+)</text>
        <dbReference type="Rhea" id="RHEA:15197"/>
        <dbReference type="Rhea" id="RHEA-COMP:12418"/>
        <dbReference type="Rhea" id="RHEA-COMP:12419"/>
        <dbReference type="ChEBI" id="CHEBI:15378"/>
        <dbReference type="ChEBI" id="CHEBI:57856"/>
        <dbReference type="ChEBI" id="CHEBI:59789"/>
        <dbReference type="ChEBI" id="CHEBI:90615"/>
        <dbReference type="ChEBI" id="CHEBI:90616"/>
        <dbReference type="EC" id="2.1.1.72"/>
    </reaction>
</comment>
<dbReference type="EMBL" id="AHCF02000032">
    <property type="protein sequence ID" value="ERG60167.1"/>
    <property type="molecule type" value="Genomic_DNA"/>
</dbReference>
<dbReference type="InterPro" id="IPR002941">
    <property type="entry name" value="DNA_methylase_N4/N6"/>
</dbReference>
<reference evidence="8" key="1">
    <citation type="journal article" date="2012" name="J. Bacteriol.">
        <title>Genome sequences of type strains of seven species of the marine bacterium Pseudoalteromonas.</title>
        <authorList>
            <person name="Xie B.B."/>
            <person name="Shu Y.L."/>
            <person name="Qin Q.L."/>
            <person name="Rong J.C."/>
            <person name="Zhang X.Y."/>
            <person name="Chen X.L."/>
            <person name="Shi M."/>
            <person name="He H.L."/>
            <person name="Zhou B.C."/>
            <person name="Zhang Y.Z."/>
        </authorList>
    </citation>
    <scope>NUCLEOTIDE SEQUENCE [LARGE SCALE GENOMIC DNA]</scope>
    <source>
        <strain evidence="8">NCIMB 2128</strain>
    </source>
</reference>
<evidence type="ECO:0000256" key="5">
    <source>
        <dbReference type="ARBA" id="ARBA00022691"/>
    </source>
</evidence>